<evidence type="ECO:0000256" key="10">
    <source>
        <dbReference type="ARBA" id="ARBA00037673"/>
    </source>
</evidence>
<feature type="compositionally biased region" description="Polar residues" evidence="12">
    <location>
        <begin position="923"/>
        <end position="947"/>
    </location>
</feature>
<comment type="caution">
    <text evidence="16">The sequence shown here is derived from an EMBL/GenBank/DDBJ whole genome shotgun (WGS) entry which is preliminary data.</text>
</comment>
<evidence type="ECO:0000256" key="6">
    <source>
        <dbReference type="ARBA" id="ARBA00022692"/>
    </source>
</evidence>
<name>A0AAV1PNM6_SCOSC</name>
<evidence type="ECO:0000256" key="4">
    <source>
        <dbReference type="ARBA" id="ARBA00011245"/>
    </source>
</evidence>
<feature type="chain" id="PRO_5043651342" description="Heme-binding protein 1" evidence="14">
    <location>
        <begin position="25"/>
        <end position="980"/>
    </location>
</feature>
<evidence type="ECO:0000256" key="7">
    <source>
        <dbReference type="ARBA" id="ARBA00022729"/>
    </source>
</evidence>
<feature type="transmembrane region" description="Helical" evidence="13">
    <location>
        <begin position="402"/>
        <end position="420"/>
    </location>
</feature>
<evidence type="ECO:0000256" key="2">
    <source>
        <dbReference type="ARBA" id="ARBA00004496"/>
    </source>
</evidence>
<dbReference type="EMBL" id="CAWUFR010000219">
    <property type="protein sequence ID" value="CAK6972980.1"/>
    <property type="molecule type" value="Genomic_DNA"/>
</dbReference>
<keyword evidence="17" id="KW-1185">Reference proteome</keyword>
<keyword evidence="8 13" id="KW-1133">Transmembrane helix</keyword>
<comment type="subcellular location">
    <subcellularLocation>
        <location evidence="2">Cytoplasm</location>
    </subcellularLocation>
    <subcellularLocation>
        <location evidence="1">Membrane</location>
        <topology evidence="1">Multi-pass membrane protein</topology>
    </subcellularLocation>
</comment>
<keyword evidence="6 13" id="KW-0812">Transmembrane</keyword>
<feature type="transmembrane region" description="Helical" evidence="13">
    <location>
        <begin position="514"/>
        <end position="533"/>
    </location>
</feature>
<evidence type="ECO:0000256" key="1">
    <source>
        <dbReference type="ARBA" id="ARBA00004141"/>
    </source>
</evidence>
<feature type="compositionally biased region" description="Low complexity" evidence="12">
    <location>
        <begin position="876"/>
        <end position="899"/>
    </location>
</feature>
<feature type="compositionally biased region" description="Polar residues" evidence="12">
    <location>
        <begin position="956"/>
        <end position="970"/>
    </location>
</feature>
<dbReference type="Gene3D" id="3.20.80.10">
    <property type="entry name" value="Regulatory factor, effector binding domain"/>
    <property type="match status" value="1"/>
</dbReference>
<evidence type="ECO:0000256" key="12">
    <source>
        <dbReference type="SAM" id="MobiDB-lite"/>
    </source>
</evidence>
<dbReference type="Pfam" id="PF04832">
    <property type="entry name" value="SOUL"/>
    <property type="match status" value="1"/>
</dbReference>
<dbReference type="GO" id="GO:0016020">
    <property type="term" value="C:membrane"/>
    <property type="evidence" value="ECO:0007669"/>
    <property type="project" value="UniProtKB-SubCell"/>
</dbReference>
<evidence type="ECO:0000259" key="15">
    <source>
        <dbReference type="Pfam" id="PF06814"/>
    </source>
</evidence>
<feature type="transmembrane region" description="Helical" evidence="13">
    <location>
        <begin position="624"/>
        <end position="642"/>
    </location>
</feature>
<dbReference type="PANTHER" id="PTHR21229">
    <property type="entry name" value="LUNG SEVEN TRANSMEMBRANE RECEPTOR"/>
    <property type="match status" value="1"/>
</dbReference>
<evidence type="ECO:0000313" key="17">
    <source>
        <dbReference type="Proteomes" id="UP001314229"/>
    </source>
</evidence>
<feature type="domain" description="GOST seven transmembrane" evidence="15">
    <location>
        <begin position="294"/>
        <end position="540"/>
    </location>
</feature>
<dbReference type="GO" id="GO:0005794">
    <property type="term" value="C:Golgi apparatus"/>
    <property type="evidence" value="ECO:0007669"/>
    <property type="project" value="TreeGrafter"/>
</dbReference>
<feature type="transmembrane region" description="Helical" evidence="13">
    <location>
        <begin position="329"/>
        <end position="352"/>
    </location>
</feature>
<feature type="region of interest" description="Disordered" evidence="12">
    <location>
        <begin position="837"/>
        <end position="980"/>
    </location>
</feature>
<feature type="compositionally biased region" description="Basic and acidic residues" evidence="12">
    <location>
        <begin position="171"/>
        <end position="206"/>
    </location>
</feature>
<organism evidence="16 17">
    <name type="scientific">Scomber scombrus</name>
    <name type="common">Atlantic mackerel</name>
    <name type="synonym">Scomber vernalis</name>
    <dbReference type="NCBI Taxonomy" id="13677"/>
    <lineage>
        <taxon>Eukaryota</taxon>
        <taxon>Metazoa</taxon>
        <taxon>Chordata</taxon>
        <taxon>Craniata</taxon>
        <taxon>Vertebrata</taxon>
        <taxon>Euteleostomi</taxon>
        <taxon>Actinopterygii</taxon>
        <taxon>Neopterygii</taxon>
        <taxon>Teleostei</taxon>
        <taxon>Neoteleostei</taxon>
        <taxon>Acanthomorphata</taxon>
        <taxon>Pelagiaria</taxon>
        <taxon>Scombriformes</taxon>
        <taxon>Scombridae</taxon>
        <taxon>Scomber</taxon>
    </lineage>
</organism>
<evidence type="ECO:0000256" key="13">
    <source>
        <dbReference type="SAM" id="Phobius"/>
    </source>
</evidence>
<keyword evidence="9 13" id="KW-0472">Membrane</keyword>
<dbReference type="SUPFAM" id="SSF55136">
    <property type="entry name" value="Probable bacterial effector-binding domain"/>
    <property type="match status" value="1"/>
</dbReference>
<dbReference type="AlphaFoldDB" id="A0AAV1PNM6"/>
<dbReference type="InterPro" id="IPR011256">
    <property type="entry name" value="Reg_factor_effector_dom_sf"/>
</dbReference>
<evidence type="ECO:0000256" key="9">
    <source>
        <dbReference type="ARBA" id="ARBA00023136"/>
    </source>
</evidence>
<gene>
    <name evidence="16" type="ORF">FSCOSCO3_A003529</name>
</gene>
<accession>A0AAV1PNM6</accession>
<evidence type="ECO:0000256" key="11">
    <source>
        <dbReference type="ARBA" id="ARBA00040755"/>
    </source>
</evidence>
<evidence type="ECO:0000256" key="3">
    <source>
        <dbReference type="ARBA" id="ARBA00009817"/>
    </source>
</evidence>
<proteinExistence type="inferred from homology"/>
<feature type="compositionally biased region" description="Pro residues" evidence="12">
    <location>
        <begin position="900"/>
        <end position="910"/>
    </location>
</feature>
<dbReference type="PANTHER" id="PTHR21229:SF11">
    <property type="entry name" value="PROTEIN GPR108"/>
    <property type="match status" value="1"/>
</dbReference>
<dbReference type="PROSITE" id="PS51257">
    <property type="entry name" value="PROKAR_LIPOPROTEIN"/>
    <property type="match status" value="1"/>
</dbReference>
<evidence type="ECO:0000256" key="5">
    <source>
        <dbReference type="ARBA" id="ARBA00022490"/>
    </source>
</evidence>
<keyword evidence="5" id="KW-0963">Cytoplasm</keyword>
<comment type="similarity">
    <text evidence="3">Belongs to the HEBP family.</text>
</comment>
<evidence type="ECO:0000313" key="16">
    <source>
        <dbReference type="EMBL" id="CAK6972980.1"/>
    </source>
</evidence>
<feature type="compositionally biased region" description="Polar residues" evidence="12">
    <location>
        <begin position="852"/>
        <end position="861"/>
    </location>
</feature>
<feature type="transmembrane region" description="Helical" evidence="13">
    <location>
        <begin position="364"/>
        <end position="390"/>
    </location>
</feature>
<evidence type="ECO:0000256" key="14">
    <source>
        <dbReference type="SAM" id="SignalP"/>
    </source>
</evidence>
<dbReference type="FunFam" id="3.20.80.10:FF:000003">
    <property type="entry name" value="Heme-binding protein 1"/>
    <property type="match status" value="1"/>
</dbReference>
<reference evidence="16 17" key="1">
    <citation type="submission" date="2024-01" db="EMBL/GenBank/DDBJ databases">
        <authorList>
            <person name="Alioto T."/>
            <person name="Alioto T."/>
            <person name="Gomez Garrido J."/>
        </authorList>
    </citation>
    <scope>NUCLEOTIDE SEQUENCE [LARGE SCALE GENOMIC DNA]</scope>
</reference>
<feature type="region of interest" description="Disordered" evidence="12">
    <location>
        <begin position="136"/>
        <end position="206"/>
    </location>
</feature>
<dbReference type="InterPro" id="IPR006917">
    <property type="entry name" value="SOUL_heme-bd"/>
</dbReference>
<feature type="transmembrane region" description="Helical" evidence="13">
    <location>
        <begin position="297"/>
        <end position="317"/>
    </location>
</feature>
<keyword evidence="7 14" id="KW-0732">Signal</keyword>
<sequence length="980" mass="109652">MAVAHRGCVVAGFLFLFLLAGCNARIHKLSLKNETRFVVHLNTFGFYTNGTLDVNLLSLRLPEQLVNYSKYPVGFSLSRSRVSGVLSYTAQETETCQLSVNQSPNNEPLILFLIDINTLSVSVKVFGDQDNTLSAKLKQETAPSKDKGQRKRREDGEPPKKPSENELEPPNEIRDVVDKPPIKEEKTSKEIEDEKNEADKTEEKAAELPVEAKKVEDNKILLKKSTQLLLELGKVNGSYNFSFHMEFGALAEGLYNFNFHYCQNMEPGIDRPYSFALEMTEKNPGGFLSAAEIPLSRLYICMAGVFFTAAMVWVYTLMKHRYSVFKIHWLMAALAFTKSTSLVFHSINYHFINTEGHPIEGWAVMYYITHLLKGALLFITLALIGTGWAFVKYILSDKEKKIFMIVIPLQVLANVAFIIIESTEEGSSEYALWKEILFLVDLICCGAILFPVVWSVSIRHLQEASSTDGKAAMNLEKLKLFRHYYVMIVCYIYFTRIIAILLKVTMPFEWQWCYEFLVEVSTLIFFVLTGYKFRPASNNPYLQLPLDEEDVEMDEVVTESGALEGISKVKKTSNGRDRQKESTFGALDETHTNNRLSITCPSVERTHTRHTHTHAHKQTRTQGAGTMAFITVLAMLALVVSVEGSVGPSTNNSFCTESRECLEYELVCKTDEYEVRHYSPTRWVSTDAEAYFMGVGAAMAFRRLFQYITGTNDGGIQMEMTAPVLVKIPEETKMWEPAIYTLNFPLPAAYQDKPPAPTNDKLYFTEMPEMDVYVRSYGGWMLSVTSRLHAHLLTKELDRVRATYNHSYHYGVGYDSPLKLLNRHNEVWYVAEGEPVCSDPKEPTPAHIPRPTLTNAPTETPSDPLPHTLSDSPALTPSNLTSYTSTSNSSSPDTPSDTPSLPPSEAPPSPSSHLPSQAAFSHPPTSAQILVDPTTNSSDPVSVSPSLEPQGDAALLNSTAHSSVDTQADSNPVVEPDDAH</sequence>
<comment type="subunit">
    <text evidence="4">Monomer.</text>
</comment>
<comment type="function">
    <text evidence="10">May bind free porphyrinogens that may be present in the cell and thus facilitate removal of these potentially toxic compound. Binds with a high affinity to one molecule of heme or porphyrins. It binds metalloporphyrins, free porphyrins and N-methylprotoporphyrin with similar affinities.</text>
</comment>
<dbReference type="Pfam" id="PF06814">
    <property type="entry name" value="GOST_TM"/>
    <property type="match status" value="1"/>
</dbReference>
<feature type="signal peptide" evidence="14">
    <location>
        <begin position="1"/>
        <end position="24"/>
    </location>
</feature>
<protein>
    <recommendedName>
        <fullName evidence="11">Heme-binding protein 1</fullName>
    </recommendedName>
</protein>
<dbReference type="InterPro" id="IPR009637">
    <property type="entry name" value="GPR107/GPR108-like"/>
</dbReference>
<evidence type="ECO:0000256" key="8">
    <source>
        <dbReference type="ARBA" id="ARBA00022989"/>
    </source>
</evidence>
<feature type="transmembrane region" description="Helical" evidence="13">
    <location>
        <begin position="483"/>
        <end position="502"/>
    </location>
</feature>
<feature type="transmembrane region" description="Helical" evidence="13">
    <location>
        <begin position="436"/>
        <end position="456"/>
    </location>
</feature>
<dbReference type="InterPro" id="IPR053937">
    <property type="entry name" value="GOST_TM"/>
</dbReference>
<feature type="compositionally biased region" description="Basic and acidic residues" evidence="12">
    <location>
        <begin position="137"/>
        <end position="164"/>
    </location>
</feature>
<dbReference type="Proteomes" id="UP001314229">
    <property type="component" value="Unassembled WGS sequence"/>
</dbReference>